<evidence type="ECO:0000313" key="3">
    <source>
        <dbReference type="Proteomes" id="UP000563094"/>
    </source>
</evidence>
<dbReference type="RefSeq" id="WP_182512882.1">
    <property type="nucleotide sequence ID" value="NZ_JACJIQ010000007.1"/>
</dbReference>
<sequence>MKKIITICLFISLSGCAALSYNSRIGMGEEEFKKTHFGASLYSFSEGKSVYKINLTDEGKQFYYFQDGKLIGMETIERVPDVVIQHKKEDSQ</sequence>
<evidence type="ECO:0000256" key="1">
    <source>
        <dbReference type="SAM" id="SignalP"/>
    </source>
</evidence>
<dbReference type="AlphaFoldDB" id="A0A839GCI1"/>
<organism evidence="2 3">
    <name type="scientific">Rufibacter quisquiliarum</name>
    <dbReference type="NCBI Taxonomy" id="1549639"/>
    <lineage>
        <taxon>Bacteria</taxon>
        <taxon>Pseudomonadati</taxon>
        <taxon>Bacteroidota</taxon>
        <taxon>Cytophagia</taxon>
        <taxon>Cytophagales</taxon>
        <taxon>Hymenobacteraceae</taxon>
        <taxon>Rufibacter</taxon>
    </lineage>
</organism>
<keyword evidence="3" id="KW-1185">Reference proteome</keyword>
<evidence type="ECO:0008006" key="4">
    <source>
        <dbReference type="Google" id="ProtNLM"/>
    </source>
</evidence>
<proteinExistence type="predicted"/>
<comment type="caution">
    <text evidence="2">The sequence shown here is derived from an EMBL/GenBank/DDBJ whole genome shotgun (WGS) entry which is preliminary data.</text>
</comment>
<dbReference type="Proteomes" id="UP000563094">
    <property type="component" value="Unassembled WGS sequence"/>
</dbReference>
<accession>A0A839GCI1</accession>
<feature type="signal peptide" evidence="1">
    <location>
        <begin position="1"/>
        <end position="17"/>
    </location>
</feature>
<keyword evidence="1" id="KW-0732">Signal</keyword>
<evidence type="ECO:0000313" key="2">
    <source>
        <dbReference type="EMBL" id="MBA9077294.1"/>
    </source>
</evidence>
<gene>
    <name evidence="2" type="ORF">FHS90_002007</name>
</gene>
<dbReference type="PROSITE" id="PS51257">
    <property type="entry name" value="PROKAR_LIPOPROTEIN"/>
    <property type="match status" value="1"/>
</dbReference>
<reference evidence="2 3" key="1">
    <citation type="submission" date="2020-08" db="EMBL/GenBank/DDBJ databases">
        <title>Genomic Encyclopedia of Type Strains, Phase IV (KMG-IV): sequencing the most valuable type-strain genomes for metagenomic binning, comparative biology and taxonomic classification.</title>
        <authorList>
            <person name="Goeker M."/>
        </authorList>
    </citation>
    <scope>NUCLEOTIDE SEQUENCE [LARGE SCALE GENOMIC DNA]</scope>
    <source>
        <strain evidence="2 3">DSM 29854</strain>
    </source>
</reference>
<protein>
    <recommendedName>
        <fullName evidence="4">Lipoprotein</fullName>
    </recommendedName>
</protein>
<dbReference type="EMBL" id="JACJIQ010000007">
    <property type="protein sequence ID" value="MBA9077294.1"/>
    <property type="molecule type" value="Genomic_DNA"/>
</dbReference>
<name>A0A839GCI1_9BACT</name>
<feature type="chain" id="PRO_5032653148" description="Lipoprotein" evidence="1">
    <location>
        <begin position="18"/>
        <end position="92"/>
    </location>
</feature>